<dbReference type="VEuPathDB" id="FungiDB:PMAA_071560"/>
<feature type="domain" description="Amidohydrolase 3" evidence="1">
    <location>
        <begin position="3"/>
        <end position="456"/>
    </location>
</feature>
<reference evidence="3" key="1">
    <citation type="journal article" date="2015" name="Genome Announc.">
        <title>Genome sequence of the AIDS-associated pathogen Penicillium marneffei (ATCC18224) and its near taxonomic relative Talaromyces stipitatus (ATCC10500).</title>
        <authorList>
            <person name="Nierman W.C."/>
            <person name="Fedorova-Abrams N.D."/>
            <person name="Andrianopoulos A."/>
        </authorList>
    </citation>
    <scope>NUCLEOTIDE SEQUENCE [LARGE SCALE GENOMIC DNA]</scope>
    <source>
        <strain evidence="3">ATCC 18224 / CBS 334.59 / QM 7333</strain>
    </source>
</reference>
<dbReference type="Gene3D" id="3.20.20.140">
    <property type="entry name" value="Metal-dependent hydrolases"/>
    <property type="match status" value="1"/>
</dbReference>
<proteinExistence type="predicted"/>
<dbReference type="Proteomes" id="UP000001294">
    <property type="component" value="Unassembled WGS sequence"/>
</dbReference>
<name>B6Q9C6_TALMQ</name>
<dbReference type="SUPFAM" id="SSF51338">
    <property type="entry name" value="Composite domain of metallo-dependent hydrolases"/>
    <property type="match status" value="1"/>
</dbReference>
<dbReference type="InterPro" id="IPR032466">
    <property type="entry name" value="Metal_Hydrolase"/>
</dbReference>
<dbReference type="OrthoDB" id="194468at2759"/>
<evidence type="ECO:0000313" key="3">
    <source>
        <dbReference type="Proteomes" id="UP000001294"/>
    </source>
</evidence>
<protein>
    <recommendedName>
        <fullName evidence="1">Amidohydrolase 3 domain-containing protein</fullName>
    </recommendedName>
</protein>
<dbReference type="PANTHER" id="PTHR22642">
    <property type="entry name" value="IMIDAZOLONEPROPIONASE"/>
    <property type="match status" value="1"/>
</dbReference>
<dbReference type="HOGENOM" id="CLU_009942_6_2_1"/>
<dbReference type="Pfam" id="PF07969">
    <property type="entry name" value="Amidohydro_3"/>
    <property type="match status" value="1"/>
</dbReference>
<dbReference type="Gene3D" id="3.10.310.70">
    <property type="match status" value="1"/>
</dbReference>
<keyword evidence="3" id="KW-1185">Reference proteome</keyword>
<dbReference type="EMBL" id="DS995900">
    <property type="protein sequence ID" value="EEA26071.1"/>
    <property type="molecule type" value="Genomic_DNA"/>
</dbReference>
<gene>
    <name evidence="2" type="ORF">PMAA_071560</name>
</gene>
<accession>B6Q9C6</accession>
<dbReference type="InterPro" id="IPR013108">
    <property type="entry name" value="Amidohydro_3"/>
</dbReference>
<dbReference type="PhylomeDB" id="B6Q9C6"/>
<sequence length="464" mass="50500">MVTYDLRGRFIMPGIHDAHVHLPSAGTSYLSSVSLDGDTNIENITQRMQEGQCVCTYQHAFQDWIVGGAFTIPNFDRISLDQDFPDTPIIIQGGAGHSAFLNTAGLIRAGYDVDNEPNAKGARFSRRADGSLTGELAELAMNKAMIAKGSPNVTYAKRAIKAAIRLLHQAGVTSCQEAATNTVIMHALRELDEENALHMNIAAHSVSLLDGVPLPPLFTSAGLDESGKVDSSRIHVDDVVEAVRRFDECGMTVKIRATGRGSTRLALDAIKMARLDGQRLLHHEIAHCNNIESDDIERFRKLNVTAELSPAWLFDHPIVKASNGAMNWDFVQLLEAQVYPITVGSDWGSRSDPSLLPKVHDVVRRVGDWTVSRSDKKTGPATSDKISCGANLVLEMLTKNGAAAVGLSEVSGSIEVGKRANFIMLDRAIVGEVGEGKMADFENIKVLKTWFEGELVWDAESEVI</sequence>
<dbReference type="GO" id="GO:0016810">
    <property type="term" value="F:hydrolase activity, acting on carbon-nitrogen (but not peptide) bonds"/>
    <property type="evidence" value="ECO:0007669"/>
    <property type="project" value="InterPro"/>
</dbReference>
<evidence type="ECO:0000259" key="1">
    <source>
        <dbReference type="Pfam" id="PF07969"/>
    </source>
</evidence>
<dbReference type="PANTHER" id="PTHR22642:SF2">
    <property type="entry name" value="PROTEIN LONG AFTER FAR-RED 3"/>
    <property type="match status" value="1"/>
</dbReference>
<dbReference type="AlphaFoldDB" id="B6Q9C6"/>
<organism evidence="2 3">
    <name type="scientific">Talaromyces marneffei (strain ATCC 18224 / CBS 334.59 / QM 7333)</name>
    <name type="common">Penicillium marneffei</name>
    <dbReference type="NCBI Taxonomy" id="441960"/>
    <lineage>
        <taxon>Eukaryota</taxon>
        <taxon>Fungi</taxon>
        <taxon>Dikarya</taxon>
        <taxon>Ascomycota</taxon>
        <taxon>Pezizomycotina</taxon>
        <taxon>Eurotiomycetes</taxon>
        <taxon>Eurotiomycetidae</taxon>
        <taxon>Eurotiales</taxon>
        <taxon>Trichocomaceae</taxon>
        <taxon>Talaromyces</taxon>
        <taxon>Talaromyces sect. Talaromyces</taxon>
    </lineage>
</organism>
<evidence type="ECO:0000313" key="2">
    <source>
        <dbReference type="EMBL" id="EEA26071.1"/>
    </source>
</evidence>
<dbReference type="SUPFAM" id="SSF51556">
    <property type="entry name" value="Metallo-dependent hydrolases"/>
    <property type="match status" value="1"/>
</dbReference>
<dbReference type="InterPro" id="IPR011059">
    <property type="entry name" value="Metal-dep_hydrolase_composite"/>
</dbReference>